<dbReference type="PANTHER" id="PTHR43775:SF51">
    <property type="entry name" value="INACTIVE PHENOLPHTHIOCEROL SYNTHESIS POLYKETIDE SYNTHASE TYPE I PKS1-RELATED"/>
    <property type="match status" value="1"/>
</dbReference>
<dbReference type="InterPro" id="IPR049900">
    <property type="entry name" value="PKS_mFAS_DH"/>
</dbReference>
<dbReference type="PROSITE" id="PS00606">
    <property type="entry name" value="KS3_1"/>
    <property type="match status" value="3"/>
</dbReference>
<dbReference type="InterPro" id="IPR002364">
    <property type="entry name" value="Quin_OxRdtase/zeta-crystal_CS"/>
</dbReference>
<dbReference type="SMART" id="SM00823">
    <property type="entry name" value="PKS_PP"/>
    <property type="match status" value="4"/>
</dbReference>
<dbReference type="Proteomes" id="UP000095210">
    <property type="component" value="Chromosome"/>
</dbReference>
<keyword evidence="18" id="KW-1185">Reference proteome</keyword>
<dbReference type="CDD" id="cd08952">
    <property type="entry name" value="KR_1_SDR_x"/>
    <property type="match status" value="1"/>
</dbReference>
<feature type="domain" description="Ketosynthase family 3 (KS3)" evidence="15">
    <location>
        <begin position="9"/>
        <end position="430"/>
    </location>
</feature>
<comment type="catalytic activity">
    <reaction evidence="7">
        <text>6 (S)-methylmalonyl-CoA + propanoyl-CoA + 6 NADPH + 12 H(+) = 6-deoxyerythronolide B + 6 CO2 + 6 NADP(+) + 7 CoA + H2O</text>
        <dbReference type="Rhea" id="RHEA:23068"/>
        <dbReference type="ChEBI" id="CHEBI:15377"/>
        <dbReference type="ChEBI" id="CHEBI:15378"/>
        <dbReference type="ChEBI" id="CHEBI:16089"/>
        <dbReference type="ChEBI" id="CHEBI:16526"/>
        <dbReference type="ChEBI" id="CHEBI:57287"/>
        <dbReference type="ChEBI" id="CHEBI:57327"/>
        <dbReference type="ChEBI" id="CHEBI:57392"/>
        <dbReference type="ChEBI" id="CHEBI:57783"/>
        <dbReference type="ChEBI" id="CHEBI:58349"/>
        <dbReference type="EC" id="2.3.1.94"/>
    </reaction>
</comment>
<dbReference type="KEGG" id="ahm:TL08_14605"/>
<dbReference type="Gene3D" id="3.10.129.110">
    <property type="entry name" value="Polyketide synthase dehydratase"/>
    <property type="match status" value="2"/>
</dbReference>
<dbReference type="Gene3D" id="3.40.50.720">
    <property type="entry name" value="NAD(P)-binding Rossmann-like Domain"/>
    <property type="match status" value="3"/>
</dbReference>
<keyword evidence="1" id="KW-0596">Phosphopantetheine</keyword>
<dbReference type="GO" id="GO:0047879">
    <property type="term" value="F:erythronolide synthase activity"/>
    <property type="evidence" value="ECO:0007669"/>
    <property type="project" value="UniProtKB-EC"/>
</dbReference>
<dbReference type="GO" id="GO:0004312">
    <property type="term" value="F:fatty acid synthase activity"/>
    <property type="evidence" value="ECO:0007669"/>
    <property type="project" value="TreeGrafter"/>
</dbReference>
<dbReference type="InterPro" id="IPR016036">
    <property type="entry name" value="Malonyl_transacylase_ACP-bd"/>
</dbReference>
<dbReference type="InterPro" id="IPR009081">
    <property type="entry name" value="PP-bd_ACP"/>
</dbReference>
<keyword evidence="3" id="KW-0808">Transferase</keyword>
<dbReference type="InterPro" id="IPR020807">
    <property type="entry name" value="PKS_DH"/>
</dbReference>
<dbReference type="InterPro" id="IPR049551">
    <property type="entry name" value="PKS_DH_C"/>
</dbReference>
<dbReference type="SMART" id="SM00829">
    <property type="entry name" value="PKS_ER"/>
    <property type="match status" value="1"/>
</dbReference>
<dbReference type="InterPro" id="IPR014030">
    <property type="entry name" value="Ketoacyl_synth_N"/>
</dbReference>
<evidence type="ECO:0000256" key="11">
    <source>
        <dbReference type="ARBA" id="ARBA00066981"/>
    </source>
</evidence>
<keyword evidence="4" id="KW-0677">Repeat</keyword>
<dbReference type="PROSITE" id="PS50075">
    <property type="entry name" value="CARRIER"/>
    <property type="match status" value="4"/>
</dbReference>
<dbReference type="SMART" id="SM00826">
    <property type="entry name" value="PKS_DH"/>
    <property type="match status" value="2"/>
</dbReference>
<dbReference type="Pfam" id="PF00109">
    <property type="entry name" value="ketoacyl-synt"/>
    <property type="match status" value="4"/>
</dbReference>
<evidence type="ECO:0000256" key="8">
    <source>
        <dbReference type="ARBA" id="ARBA00060158"/>
    </source>
</evidence>
<dbReference type="PANTHER" id="PTHR43775">
    <property type="entry name" value="FATTY ACID SYNTHASE"/>
    <property type="match status" value="1"/>
</dbReference>
<feature type="region of interest" description="C-terminal hotdog fold" evidence="12">
    <location>
        <begin position="5059"/>
        <end position="5194"/>
    </location>
</feature>
<comment type="subunit">
    <text evidence="10">Homodimer. Erythronolide synthase is composed of EryAI, EryAII and EryAIII multimodular (2 modules) polypeptides each coding for a functional synthase subunit which participates in 2 of the six FAS-like elongation steps required for formation of the polyketide. Module 1, 2, 3, 4, 5, and 6 participating in biosynthesis steps 1, 2, 3, 4, 5, and 6, respectively.</text>
</comment>
<feature type="compositionally biased region" description="Basic and acidic residues" evidence="13">
    <location>
        <begin position="45"/>
        <end position="54"/>
    </location>
</feature>
<evidence type="ECO:0000259" key="15">
    <source>
        <dbReference type="PROSITE" id="PS52004"/>
    </source>
</evidence>
<dbReference type="PROSITE" id="PS52004">
    <property type="entry name" value="KS3_2"/>
    <property type="match status" value="4"/>
</dbReference>
<dbReference type="FunFam" id="1.10.1200.10:FF:000007">
    <property type="entry name" value="Probable polyketide synthase pks17"/>
    <property type="match status" value="2"/>
</dbReference>
<dbReference type="InterPro" id="IPR016039">
    <property type="entry name" value="Thiolase-like"/>
</dbReference>
<feature type="region of interest" description="Disordered" evidence="13">
    <location>
        <begin position="857"/>
        <end position="877"/>
    </location>
</feature>
<feature type="domain" description="PKS/mFAS DH" evidence="16">
    <location>
        <begin position="1829"/>
        <end position="2109"/>
    </location>
</feature>
<dbReference type="GO" id="GO:0006633">
    <property type="term" value="P:fatty acid biosynthetic process"/>
    <property type="evidence" value="ECO:0007669"/>
    <property type="project" value="InterPro"/>
</dbReference>
<evidence type="ECO:0000256" key="5">
    <source>
        <dbReference type="ARBA" id="ARBA00023268"/>
    </source>
</evidence>
<evidence type="ECO:0000256" key="3">
    <source>
        <dbReference type="ARBA" id="ARBA00022679"/>
    </source>
</evidence>
<dbReference type="InterPro" id="IPR014043">
    <property type="entry name" value="Acyl_transferase_dom"/>
</dbReference>
<evidence type="ECO:0000313" key="17">
    <source>
        <dbReference type="EMBL" id="AOS63730.1"/>
    </source>
</evidence>
<dbReference type="Gene3D" id="1.10.1200.10">
    <property type="entry name" value="ACP-like"/>
    <property type="match status" value="4"/>
</dbReference>
<dbReference type="SUPFAM" id="SSF52151">
    <property type="entry name" value="FabD/lysophospholipase-like"/>
    <property type="match status" value="4"/>
</dbReference>
<evidence type="ECO:0000256" key="9">
    <source>
        <dbReference type="ARBA" id="ARBA00060622"/>
    </source>
</evidence>
<dbReference type="CDD" id="cd00833">
    <property type="entry name" value="PKS"/>
    <property type="match status" value="4"/>
</dbReference>
<feature type="region of interest" description="Disordered" evidence="13">
    <location>
        <begin position="43"/>
        <end position="68"/>
    </location>
</feature>
<dbReference type="Pfam" id="PF16197">
    <property type="entry name" value="KAsynt_C_assoc"/>
    <property type="match status" value="3"/>
</dbReference>
<dbReference type="Pfam" id="PF00550">
    <property type="entry name" value="PP-binding"/>
    <property type="match status" value="4"/>
</dbReference>
<dbReference type="InterPro" id="IPR057326">
    <property type="entry name" value="KR_dom"/>
</dbReference>
<feature type="domain" description="Carrier" evidence="14">
    <location>
        <begin position="2518"/>
        <end position="2593"/>
    </location>
</feature>
<evidence type="ECO:0000256" key="4">
    <source>
        <dbReference type="ARBA" id="ARBA00022737"/>
    </source>
</evidence>
<dbReference type="FunFam" id="3.40.366.10:FF:000002">
    <property type="entry name" value="Probable polyketide synthase 2"/>
    <property type="match status" value="2"/>
</dbReference>
<dbReference type="PROSITE" id="PS01162">
    <property type="entry name" value="QOR_ZETA_CRYSTAL"/>
    <property type="match status" value="1"/>
</dbReference>
<dbReference type="InterPro" id="IPR036736">
    <property type="entry name" value="ACP-like_sf"/>
</dbReference>
<feature type="domain" description="Ketosynthase family 3 (KS3)" evidence="15">
    <location>
        <begin position="4100"/>
        <end position="4514"/>
    </location>
</feature>
<dbReference type="InterPro" id="IPR016035">
    <property type="entry name" value="Acyl_Trfase/lysoPLipase"/>
</dbReference>
<dbReference type="FunFam" id="3.40.47.10:FF:000019">
    <property type="entry name" value="Polyketide synthase type I"/>
    <property type="match status" value="4"/>
</dbReference>
<comment type="function">
    <text evidence="8">Involved in the biosynthesis of antibiotic erythromycin via the biosynthesis of its aglycone precursor, 6-deoxyerythronolide B (6-dEB).</text>
</comment>
<evidence type="ECO:0000256" key="6">
    <source>
        <dbReference type="ARBA" id="ARBA00023315"/>
    </source>
</evidence>
<feature type="domain" description="Ketosynthase family 3 (KS3)" evidence="15">
    <location>
        <begin position="2615"/>
        <end position="3038"/>
    </location>
</feature>
<dbReference type="GO" id="GO:0031177">
    <property type="term" value="F:phosphopantetheine binding"/>
    <property type="evidence" value="ECO:0007669"/>
    <property type="project" value="InterPro"/>
</dbReference>
<dbReference type="CDD" id="cd05195">
    <property type="entry name" value="enoyl_red"/>
    <property type="match status" value="1"/>
</dbReference>
<feature type="domain" description="Ketosynthase family 3 (KS3)" evidence="15">
    <location>
        <begin position="976"/>
        <end position="1402"/>
    </location>
</feature>
<dbReference type="InterPro" id="IPR014031">
    <property type="entry name" value="Ketoacyl_synth_C"/>
</dbReference>
<reference evidence="18" key="1">
    <citation type="submission" date="2016-03" db="EMBL/GenBank/DDBJ databases">
        <title>Complete genome sequence of the type strain Actinoalloteichus hymeniacidonis DSM 45092.</title>
        <authorList>
            <person name="Schaffert L."/>
            <person name="Albersmeier A."/>
            <person name="Winkler A."/>
            <person name="Kalinowski J."/>
            <person name="Zotchev S."/>
            <person name="Ruckert C."/>
        </authorList>
    </citation>
    <scope>NUCLEOTIDE SEQUENCE [LARGE SCALE GENOMIC DNA]</scope>
    <source>
        <strain evidence="18">HPA177(T) (DSM 45092(T))</strain>
    </source>
</reference>
<evidence type="ECO:0000313" key="18">
    <source>
        <dbReference type="Proteomes" id="UP000095210"/>
    </source>
</evidence>
<dbReference type="PROSITE" id="PS00012">
    <property type="entry name" value="PHOSPHOPANTETHEINE"/>
    <property type="match status" value="2"/>
</dbReference>
<organism evidence="17 18">
    <name type="scientific">Actinoalloteichus hymeniacidonis</name>
    <dbReference type="NCBI Taxonomy" id="340345"/>
    <lineage>
        <taxon>Bacteria</taxon>
        <taxon>Bacillati</taxon>
        <taxon>Actinomycetota</taxon>
        <taxon>Actinomycetes</taxon>
        <taxon>Pseudonocardiales</taxon>
        <taxon>Pseudonocardiaceae</taxon>
        <taxon>Actinoalloteichus</taxon>
    </lineage>
</organism>
<dbReference type="InterPro" id="IPR018201">
    <property type="entry name" value="Ketoacyl_synth_AS"/>
</dbReference>
<evidence type="ECO:0000256" key="7">
    <source>
        <dbReference type="ARBA" id="ARBA00052442"/>
    </source>
</evidence>
<dbReference type="Pfam" id="PF14765">
    <property type="entry name" value="PS-DH"/>
    <property type="match status" value="2"/>
</dbReference>
<dbReference type="EMBL" id="CP014859">
    <property type="protein sequence ID" value="AOS63730.1"/>
    <property type="molecule type" value="Genomic_DNA"/>
</dbReference>
<dbReference type="Pfam" id="PF21089">
    <property type="entry name" value="PKS_DH_N"/>
    <property type="match status" value="2"/>
</dbReference>
<dbReference type="SUPFAM" id="SSF55048">
    <property type="entry name" value="Probable ACP-binding domain of malonyl-CoA ACP transacylase"/>
    <property type="match status" value="4"/>
</dbReference>
<dbReference type="GO" id="GO:0016491">
    <property type="term" value="F:oxidoreductase activity"/>
    <property type="evidence" value="ECO:0007669"/>
    <property type="project" value="InterPro"/>
</dbReference>
<dbReference type="InterPro" id="IPR001227">
    <property type="entry name" value="Ac_transferase_dom_sf"/>
</dbReference>
<evidence type="ECO:0000259" key="14">
    <source>
        <dbReference type="PROSITE" id="PS50075"/>
    </source>
</evidence>
<dbReference type="Gene3D" id="3.40.47.10">
    <property type="match status" value="4"/>
</dbReference>
<keyword evidence="2" id="KW-0597">Phosphoprotein</keyword>
<feature type="region of interest" description="C-terminal hotdog fold" evidence="12">
    <location>
        <begin position="1970"/>
        <end position="2109"/>
    </location>
</feature>
<dbReference type="InterPro" id="IPR013968">
    <property type="entry name" value="PKS_KR"/>
</dbReference>
<protein>
    <recommendedName>
        <fullName evidence="11">6-deoxyerythronolide-B synthase</fullName>
        <ecNumber evidence="11">2.3.1.94</ecNumber>
    </recommendedName>
</protein>
<dbReference type="NCBIfam" id="NF045894">
    <property type="entry name" value="PKS_plus_SDR"/>
    <property type="match status" value="1"/>
</dbReference>
<dbReference type="Pfam" id="PF13602">
    <property type="entry name" value="ADH_zinc_N_2"/>
    <property type="match status" value="1"/>
</dbReference>
<dbReference type="GO" id="GO:0004315">
    <property type="term" value="F:3-oxoacyl-[acyl-carrier-protein] synthase activity"/>
    <property type="evidence" value="ECO:0007669"/>
    <property type="project" value="InterPro"/>
</dbReference>
<feature type="active site" description="Proton donor; for dehydratase activity" evidence="12">
    <location>
        <position position="2032"/>
    </location>
</feature>
<dbReference type="SMART" id="SM01294">
    <property type="entry name" value="PKS_PP_betabranch"/>
    <property type="match status" value="2"/>
</dbReference>
<feature type="domain" description="PKS/mFAS DH" evidence="16">
    <location>
        <begin position="4927"/>
        <end position="5194"/>
    </location>
</feature>
<dbReference type="RefSeq" id="WP_216637722.1">
    <property type="nucleotide sequence ID" value="NZ_CP014859.1"/>
</dbReference>
<comment type="pathway">
    <text evidence="9">Antibiotic biosynthesis; erythromycin biosynthesis.</text>
</comment>
<dbReference type="InterPro" id="IPR049552">
    <property type="entry name" value="PKS_DH_N"/>
</dbReference>
<gene>
    <name evidence="17" type="ORF">TL08_14605</name>
</gene>
<feature type="active site" description="Proton donor; for dehydratase activity" evidence="12">
    <location>
        <position position="5118"/>
    </location>
</feature>
<dbReference type="InterPro" id="IPR042104">
    <property type="entry name" value="PKS_dehydratase_sf"/>
</dbReference>
<feature type="region of interest" description="N-terminal hotdog fold" evidence="12">
    <location>
        <begin position="1829"/>
        <end position="1958"/>
    </location>
</feature>
<dbReference type="Pfam" id="PF00698">
    <property type="entry name" value="Acyl_transf_1"/>
    <property type="match status" value="4"/>
</dbReference>
<sequence length="6134" mass="638605">MSVAAQGRGGAVAVIGVACRLPGADGPEAFWSLLRDGVDAITDTPEQRWDRESDPAGGRPPGTDRGGYLDRVDEFDAAFFGISPREAAATDPQQRLMLELTWEAFEDAGIRPAELRGGRVGVFTGAIRDDYALLLHRRGLSAVTPHSNTGVQRGIIANRVSHVLGFAGPSLTVDTAQSSSLVAVHLAVESLRRGECSTAVAGGVNLNLAPQSSVAGARFGGLSPSGRCATFDESADGYVRGEGGAVVLLKSLDRALADGDDVYAVIRGSAVNNDGDTDTLTAPSRAAQAEVLREAYAASGVDPAEVQYVELHGTGTPMGDPVEAAALGEVFASVREPGRAVVVGSVKTNIGHLEGAAGIAGLLKTVLAIRHGSIPASLNFHTPNPRIDLDGLRLRVQTATGGWTDPSTPLVAGVSSFGMGGTNCHVVLSAPPESTTQAPTGGGRVPAAVPLLLSARTPAALEGQAARLRDALATGVDRRDAAFSLATTRTHFAHRAVLLGDELATAVRGVADQTGDPVFVFPGQGSQWVGMGIELWDSEPVFAEMMQRCAEALAPHVDWSLRAVLADPAALSRDDVVQPALWAVMLSLVELWRSYGVRPAAVVGHSQGEIAAACAAGILSLAEGAMVVARRGRIMRELAGIGGMLSIAAPVAEVRPLLDDELAVAVLNSPTQTVVSGPWEPLERLRAACGQRDWRTRTVPIDYASHSSVVEQIEERLVAELDGLNPADGGIPLHSTVTGQVVDGRSLDGGYWYRNLRSTVLFGPTTASLVTAGHRVFVEVSTHPVLTLAVQQAGDDLTVTGTLGRDHGGLDRFLGSVAALHVRGVDVDWTAAFRGTGARTVRLPTYAFDRRRHWLADGDGRATPASAPPVPQAAPSAEPAPVAQGLLELVLGQAAAVLGHAGPAEVDPSATFRDQGVESHTSVELRNRLTSVTGLRLPSSLLFDHPTPIALAEHLRALSEAPQPRRSVAASAPDTDEPIAIVAMSCRLPGGVHTPEAFWELLVEERDATGDFPSDRGWDLAALRDAQHGEAGTSSTARGGFLADPARFDAEFFGISPREALAMDPQQRLLLETSWEALERGGIVPGVLRGSDTGVFVGVMYHDYAARLDHTDAPIEGYALTGTAGSVASGRLAYTYGLHGPAITVDTACSSSLVALHLAAQSLRAGECSLALAGGATVLATPGIFVEFSRQNGLSADGRCRSFAEDADGTGWSEGAGMLVLERLSDARRNGHPVLALVRGTAVNSDGASNGLTAPNGPAQQRVIRAALDRCGLAAADVDVVEAHGTGTRLGDPIEAEALLRTYGTDRGGAEPLWLGSVKSNIGHTQAAAGVAGVIKMALALEHGIVPRTLHADEPSRHIDWDSGSVRLASRSGSWPVADRPRRAGVSSFGISGTNAHVVIEQAPQATPLQAGSTRVGPVPWVLSARTPEALRALARSLAAAPAADPVEVGRALASARTTDFEHRAVLLGDHLDGLRALDAGTPGPITGTARAGRVAFVFSGQGSQRVGMGRELYVGYPVFAAAFDEVCAAFDGLLPLPLREVVFSDEAALDRTEFTQPALFAVQVALYRLVTSWGVTPDLLAGHSIGEIGAAHVAGVLSLGDACTMVAARGRLMQGLPSGGAMVSLTAPVARARELVAEHADVVGIAAVNGPASTVVAGAADAVEQIARRWRDEGGKARRLRVGHAFHSPLMDPMLDEFAEVLAGLDFHRPTVEIVSGTPGADPTDPAHWLRHVREPVLFHDSVRELESRRVTTFLEIGPDGTLSSMAEGAGWIPMLRSDRAEPTALLTALAAAYVEGVSVSWAAGFGAGATASLPTYPFADTRYWPVAPLLDAPVPLADAHSGAEAGSDEVLLTGRLSAADRPWLLDHVVEGTALLPGAGFVELALRAGATAGLDTVAALTVHAPLPVTADRPVPIQLRLGGGDATGARRLTISARDTVGDWTRHASGVLTAADAPAVATPTAWPPADAIPLDIAGIHERLDAIGHRYGPAFRGLRGLWRAEDGSLLAEVSLPAELRTEASGYVLHPALLDALLPALDAGLPSAPEAGPLLPVDWTGVSVTAHSATMLRARLSEVGGGYAITATDEAGLPVIAVESLTRSTVGPVTLGERDLYVVEAVPVTLPSARDREVPVLDLRDRTEVHAATHTALAALQRHLAGEGVAVVLTGDDVAGAAVRGLVRSAQTENPGRLVSVSTDGPVDLGAVLASGEPEVHVLGGVVTVPRLRPAGGAPGGAAGFGPDGRVLLTGGTGGLGALLARHLVIAHGVRDLVLLGRSGPPAAGVADLVADLAALGATVTVVAADAAEHAALAAVLDQWPPTAVVHAAGVLDDGVIESLTPQRLDIVLRAKTDAAHNLHEATADLDLTAFVLFSSISGSVGLAGQGNYAAANASLDALARTRRTQGLPATSLAWGLWAQPTGMGGTLAEADRARFARIGISPLQAAEGLALFDAALRRNEPVLVPVRLDAAAISVDEPPAVLRGLRRAPVRRAASTAGAADSAGSLADRLAALPEEQRSEAVRDLVRGQAAAVLGLAGARSVDPERAFRESGFDSLTSVELRNRLAAVLGVRLPTAILFDHPTPARLGARLVELLAGEDATRERPAATTSDAGQAGEDPVVIVAMACRFPGDVRTPEQLWEVVADGRDVITRFPTDRTGNPALVDATLATPGSTYTDRGGFVTEADRFDADFFGISPREALALDPQQRLLLEVAWEAVERGGIAPASLRGSDTGVFVGSSFTDYGTLIDSAAAREAGGYALTGGLASVASGRLAYTFGFEGPAVSVDTACSTSLVAMHLAARSLRAGECSLALAGGVTVLATGQVLAEFSSLRALATDGRCRPFSADAAGFGMAEGAGVLVLERLSDARRNGHPVLAVLRGSAINSDGASNGLTAPNGPAQERVVRAALADAGLAPSEVDAVEAHGTGTTLGDPIEAQSLLATYGVNRSEPLWLGSIKGNIGHTQAAAGVAGVIKMVEAIRHGVLPRSLYAENPTPHVDWDSGAVRLLDTERPWEPGRPRRVGVSSFGISGTNAHVVIEQPPAADLDREQRADPGVLRSSLVALPLSARSRDALRAHAERIAGTLAPAEVAVADVARALGTRQDWEHRAVLVADDSTDAATALSDFSDELVTATALGDARAIWVFPGQGAQWRGMARELLDASPVFAQRMRDCAEALRPYVDWDLAAEVDGPLDRVDVLQPVSWAVMVSLAAVWRSAGVRPAGVVGHSQGEIAAAVVSGALRLDDGARIVALRSALIRDRLSGLGGMVSVALPVDETTALLAPWSDTVSVAAINGPRATVVAGAPDALRALVAECERREIRARRIDVDYASHSSQVGLIEDELRTALADLAPRPAQVPFFSTTRPGRLDTTELTAGYWYTNLRESVHFGPVVATLLDAGYGVFTEISTHPVLVPAIRDLIEDGEYTAHVSGTLRRDEGGDRRLLTSIAEAWAHGVAVDWAALRPAGRRIVLPTYPFQGRRFWPEGPTETDRVGSQLWRAVDTGDIAGFAAALGRPADTQVANTLEVLGAWRHRAADSWRYEVEWQPWHAPSAPALDGTWLVVGPAATGIDALRERIEAAGGAVRTVVEDGGTPLVERVRAAGPAAGILVLLDESEPEQALGTIQAVLAAGGGPLWCVTRNAVAVEPGDPVRPAQAACWGLGRVVGLEHPDSWGGIVDLPATDSTRCLDLLCAVLARPGAEQELAVRQTGVTVRRLVPARPRPAGTPWRPYGTVLVTGGTGGLARRVSRTLAEAGAQRLLLVGRRGADSAGVSELVAELAGIGTAVEVLAADLADRDAVAGLLAAADRGGPPLTAVVHAAGVSRDEPIATLDQKHWAQVYAGKADGARHLDELLGDRELDAFVLFSSGAAIWGGAGQGAYAAGNAYLDGLAAYRRSRGRTATSVAWGSWDGGGMVDAATRERLARQGVRPMDPTAAVGALLAAVASDETAVTVTDMDWSVFADLYSVARHRPLLDALPGITPSGGGAAVEDAALRDRLTGLTGRDRERAVLEIVLAVTARTLGHADSDAVTATRPFKDLGIDSLTAVELRNRLGGATGLSLPATLVFDRPTPLAVAGLVLERVDGTGDAEPERVIAAAAPAADDPVVVVGMACRYPGAADSPEQLWDALAAGVDAIGALPTDRGWDSAIELGGAAPVGGFIDAAAFDAAFFGISPREAVATDPQQRLILETSWEALERAGIDVHSLRGSATGVFVGAGAHDYEHLVNATGEGKDYALTGAAASVLSGRIAYSLGLEGPAITVDTACSSSLVGMHLAMQALRSGECDLALAGGVAVMATPFAFEAFARQRGLAADGRCKSFADAADGTGWGEGVGVVVLERLSDARRHGHRILAVLAGSAINQDGASNGLTAPNGPSQQRVIRAALANAGLSPADVDVVEAHGTGTRLGDPIEAQAVLATYGQPRSTPLLLGSVKSNLGHTQAAAGVAGVIKMVLALQHGLVPATLHVDDPSHEVDWSSGAVELVTSTRQWPAVDRPRRAGVSSFGISGTNAHLIIEQAPAFEAPEPAAGGPLLLTTSARSSAGLAAQIGRLDRWLAEHPDLSESDVAWSLATGRAALEHRAFSTGAGWQTGGPVSSGAVAVLFTGQGSQHEQMGSHPLLVEEYDRVKALFDPAVFGGDLDSTGVAQPAVFALQISLWKLWQSWGLRPDRLIGHSVGELAAAVVAGVWSLEDACRVVAARARLMQALPAGGAMLAVDRPVDEVPDGIAIAAVNSPTSTVLSGPENEIEAIAATLKKSGARVKRLKVSHAFHSALMEPMLTEFAAVLETVALHPPEIPIITTSGAGGEIDTPQYWVDQVRATVRFADAVRTAVADGVDTFLELGPDAALAPMTLETAPDVVAIPVQRRDREQLLDALGRMWQRGLDPDWTTILPRGAQIDLPTYAFHHLRYWPGPARPTGNLSSAGLHDTGHPILQACVPAADGDRTVFTGVLSSATHPWIADHRVLDTVLFPGTGFVELALTAGAALAVPRLVELTLSVPLVLLGEARHRIQVVLGAADEQGERVLTIFSAPENETTGWTTHATGRLGPATSPVAAVSWPPSAPELSVADFYSMLTEAGFDYGTAFQGLTRAWRGTGQVFAEITLDAQTDIDGYALHPGLFDAALHAMGLLRDAAPATRLPFAWHGVQVHATGARTLRVVLSEQNDGSVALLAADGEGSIVAEIDELVLRPVGREQLAPTPTSIDDALFEIDWQPVDVAAPRHPTGVCAVLGAAVPGLVDRLRRHATVTEHARLADIGAPDTVFACAPPASDDPAVAAHIASAWALSLLRDWLAADRLANSRLVLLIRSGLAHATLAGLVRTAQTENPDRILLVHLDDETPPVDSLATDEPEILVRGGKTYRRRLVRSRPPLSRPAGHWRLTSGERGSLADLRLTPDVEESTPLTPGRVRIAVRAAGLNFRDVLMAVNLYPGAGEMGIEAAGVVAEIAEDVTTLAVGDRVFGMVDGAFGDRATADVRALTRIPAGWSDELAAATPIAFLTAWYALVDVAAVQPGERVLIHAAAGGVGTAAVQVARLLGAEVFGTASPAKHDRLRAAGLDADHICSSRALDFAAEILAATAGHGVDVVLNSLTGEFIDASLATLPRGGRFVEIGKTDLRDATAIADAHPGIRYTHFDLGTAGLDRVAEMLGELVVHFDSGALVPPPHTVWDVTRAPDAFRAVSQAAIVGKAVLRVGPLFEPDETVLITGGAGSLGRLIAGHLVRRHGVRRLTLVGRSAEPGPEVDELRAQLAEWGAEITVTACDVADPVDLERLLKAQTRLTGVVHAAGVVADGVVGALDEARLALVLRPKVDGAWNLHRLTSGLKMFALFSSASAAFGNAGQGNYAAANAFLDALAEQRRAHGLPAVSLAWGPWEQTGGMTSALSADDHRRMRRLGVERLTTETGLELFDAGIAAETPVLVTTRLDLADLRRREEDVHPLLRALVPPARRQASATPAATEGGWADRLTGLSPADQTLLLVDLVRAEAAAVLGHASRTDVEPTQAFSEQGFDSLTAVELRNRLRSITGIALPPTVVFDEPTPQALAAHLLARLAPAEQDPAEALLRGLAALEPAVEAVTSAGGDHGAVTERLRRMLHRLQVVSAAHADQEQSDLEGASTDEVLAFIDSEFGDLAEDGAD</sequence>
<name>A0AAC9HQU2_9PSEU</name>
<dbReference type="InterPro" id="IPR050091">
    <property type="entry name" value="PKS_NRPS_Biosynth_Enz"/>
</dbReference>
<keyword evidence="5" id="KW-0511">Multifunctional enzyme</keyword>
<dbReference type="Pfam" id="PF08659">
    <property type="entry name" value="KR"/>
    <property type="match status" value="3"/>
</dbReference>
<dbReference type="SUPFAM" id="SSF53901">
    <property type="entry name" value="Thiolase-like"/>
    <property type="match status" value="4"/>
</dbReference>
<evidence type="ECO:0000256" key="2">
    <source>
        <dbReference type="ARBA" id="ARBA00022553"/>
    </source>
</evidence>
<dbReference type="SUPFAM" id="SSF50129">
    <property type="entry name" value="GroES-like"/>
    <property type="match status" value="1"/>
</dbReference>
<evidence type="ECO:0000256" key="10">
    <source>
        <dbReference type="ARBA" id="ARBA00063272"/>
    </source>
</evidence>
<feature type="active site" description="Proton acceptor; for dehydratase activity" evidence="12">
    <location>
        <position position="1869"/>
    </location>
</feature>
<dbReference type="FunFam" id="3.40.50.720:FF:000209">
    <property type="entry name" value="Polyketide synthase Pks12"/>
    <property type="match status" value="1"/>
</dbReference>
<dbReference type="PROSITE" id="PS52019">
    <property type="entry name" value="PKS_MFAS_DH"/>
    <property type="match status" value="2"/>
</dbReference>
<dbReference type="GO" id="GO:0008270">
    <property type="term" value="F:zinc ion binding"/>
    <property type="evidence" value="ECO:0007669"/>
    <property type="project" value="InterPro"/>
</dbReference>
<dbReference type="SMART" id="SM00825">
    <property type="entry name" value="PKS_KS"/>
    <property type="match status" value="4"/>
</dbReference>
<dbReference type="Pfam" id="PF08240">
    <property type="entry name" value="ADH_N"/>
    <property type="match status" value="1"/>
</dbReference>
<feature type="active site" description="Proton acceptor; for dehydratase activity" evidence="12">
    <location>
        <position position="4959"/>
    </location>
</feature>
<feature type="domain" description="Carrier" evidence="14">
    <location>
        <begin position="4005"/>
        <end position="4080"/>
    </location>
</feature>
<dbReference type="InterPro" id="IPR011032">
    <property type="entry name" value="GroES-like_sf"/>
</dbReference>
<proteinExistence type="predicted"/>
<dbReference type="SMART" id="SM00822">
    <property type="entry name" value="PKS_KR"/>
    <property type="match status" value="3"/>
</dbReference>
<dbReference type="InterPro" id="IPR032821">
    <property type="entry name" value="PKS_assoc"/>
</dbReference>
<dbReference type="Gene3D" id="3.30.70.3290">
    <property type="match status" value="4"/>
</dbReference>
<dbReference type="Gene3D" id="3.40.366.10">
    <property type="entry name" value="Malonyl-Coenzyme A Acyl Carrier Protein, domain 2"/>
    <property type="match status" value="4"/>
</dbReference>
<dbReference type="SUPFAM" id="SSF51735">
    <property type="entry name" value="NAD(P)-binding Rossmann-fold domains"/>
    <property type="match status" value="7"/>
</dbReference>
<keyword evidence="6" id="KW-0012">Acyltransferase</keyword>
<evidence type="ECO:0000256" key="1">
    <source>
        <dbReference type="ARBA" id="ARBA00022450"/>
    </source>
</evidence>
<dbReference type="SUPFAM" id="SSF47336">
    <property type="entry name" value="ACP-like"/>
    <property type="match status" value="4"/>
</dbReference>
<feature type="domain" description="Carrier" evidence="14">
    <location>
        <begin position="884"/>
        <end position="959"/>
    </location>
</feature>
<dbReference type="EC" id="2.3.1.94" evidence="11"/>
<dbReference type="InterPro" id="IPR036291">
    <property type="entry name" value="NAD(P)-bd_dom_sf"/>
</dbReference>
<dbReference type="InterPro" id="IPR006162">
    <property type="entry name" value="Ppantetheine_attach_site"/>
</dbReference>
<dbReference type="SMART" id="SM00827">
    <property type="entry name" value="PKS_AT"/>
    <property type="match status" value="4"/>
</dbReference>
<dbReference type="CDD" id="cd08956">
    <property type="entry name" value="KR_3_FAS_SDR_x"/>
    <property type="match status" value="2"/>
</dbReference>
<dbReference type="InterPro" id="IPR020843">
    <property type="entry name" value="ER"/>
</dbReference>
<evidence type="ECO:0000256" key="12">
    <source>
        <dbReference type="PROSITE-ProRule" id="PRU01363"/>
    </source>
</evidence>
<dbReference type="Pfam" id="PF02801">
    <property type="entry name" value="Ketoacyl-synt_C"/>
    <property type="match status" value="4"/>
</dbReference>
<dbReference type="InterPro" id="IPR020841">
    <property type="entry name" value="PKS_Beta-ketoAc_synthase_dom"/>
</dbReference>
<dbReference type="InterPro" id="IPR013154">
    <property type="entry name" value="ADH-like_N"/>
</dbReference>
<dbReference type="Gene3D" id="3.90.180.10">
    <property type="entry name" value="Medium-chain alcohol dehydrogenases, catalytic domain"/>
    <property type="match status" value="1"/>
</dbReference>
<dbReference type="InterPro" id="IPR020806">
    <property type="entry name" value="PKS_PP-bd"/>
</dbReference>
<dbReference type="Gene3D" id="3.40.50.11460">
    <property type="match status" value="1"/>
</dbReference>
<evidence type="ECO:0000259" key="16">
    <source>
        <dbReference type="PROSITE" id="PS52019"/>
    </source>
</evidence>
<feature type="domain" description="Carrier" evidence="14">
    <location>
        <begin position="5970"/>
        <end position="6048"/>
    </location>
</feature>
<accession>A0AAC9HQU2</accession>
<feature type="region of interest" description="N-terminal hotdog fold" evidence="12">
    <location>
        <begin position="4927"/>
        <end position="5050"/>
    </location>
</feature>
<evidence type="ECO:0000256" key="13">
    <source>
        <dbReference type="SAM" id="MobiDB-lite"/>
    </source>
</evidence>